<dbReference type="EMBL" id="JAHLQI010000005">
    <property type="protein sequence ID" value="MBU5490964.1"/>
    <property type="molecule type" value="Genomic_DNA"/>
</dbReference>
<evidence type="ECO:0000313" key="3">
    <source>
        <dbReference type="Proteomes" id="UP000783588"/>
    </source>
</evidence>
<protein>
    <recommendedName>
        <fullName evidence="1">SGNH hydrolase-type esterase domain-containing protein</fullName>
    </recommendedName>
</protein>
<gene>
    <name evidence="2" type="ORF">KQI75_10100</name>
</gene>
<feature type="domain" description="SGNH hydrolase-type esterase" evidence="1">
    <location>
        <begin position="8"/>
        <end position="181"/>
    </location>
</feature>
<name>A0ABS6ETE7_9FIRM</name>
<dbReference type="InterPro" id="IPR051532">
    <property type="entry name" value="Ester_Hydrolysis_Enzymes"/>
</dbReference>
<dbReference type="PANTHER" id="PTHR30383:SF5">
    <property type="entry name" value="SGNH HYDROLASE-TYPE ESTERASE DOMAIN-CONTAINING PROTEIN"/>
    <property type="match status" value="1"/>
</dbReference>
<dbReference type="RefSeq" id="WP_216470678.1">
    <property type="nucleotide sequence ID" value="NZ_JAHLQI010000005.1"/>
</dbReference>
<dbReference type="InterPro" id="IPR013830">
    <property type="entry name" value="SGNH_hydro"/>
</dbReference>
<proteinExistence type="predicted"/>
<comment type="caution">
    <text evidence="2">The sequence shown here is derived from an EMBL/GenBank/DDBJ whole genome shotgun (WGS) entry which is preliminary data.</text>
</comment>
<dbReference type="PANTHER" id="PTHR30383">
    <property type="entry name" value="THIOESTERASE 1/PROTEASE 1/LYSOPHOSPHOLIPASE L1"/>
    <property type="match status" value="1"/>
</dbReference>
<dbReference type="Pfam" id="PF13472">
    <property type="entry name" value="Lipase_GDSL_2"/>
    <property type="match status" value="1"/>
</dbReference>
<evidence type="ECO:0000259" key="1">
    <source>
        <dbReference type="Pfam" id="PF13472"/>
    </source>
</evidence>
<sequence>MKEKKTVFLGDSITRGYGVSSGEGWVELLHRGKNINHGIDGDTTAGMLRRFSAHVVREQPERVVIMGGVNDLSEGERLGAVIDRLQTMYDRAAMRGIAVVPAICVMPDYDMLLENDWAPYYPGIRTLPQNLEQLADWIRGYAKENGWLCLDFAREFPKYTADGYQRYFSDGIHPNERGHAIMARIARPLLYPQAN</sequence>
<reference evidence="2 3" key="1">
    <citation type="submission" date="2021-06" db="EMBL/GenBank/DDBJ databases">
        <authorList>
            <person name="Sun Q."/>
            <person name="Li D."/>
        </authorList>
    </citation>
    <scope>NUCLEOTIDE SEQUENCE [LARGE SCALE GENOMIC DNA]</scope>
    <source>
        <strain evidence="2 3">MSJd-7</strain>
    </source>
</reference>
<accession>A0ABS6ETE7</accession>
<keyword evidence="3" id="KW-1185">Reference proteome</keyword>
<organism evidence="2 3">
    <name type="scientific">Butyricicoccus intestinisimiae</name>
    <dbReference type="NCBI Taxonomy" id="2841509"/>
    <lineage>
        <taxon>Bacteria</taxon>
        <taxon>Bacillati</taxon>
        <taxon>Bacillota</taxon>
        <taxon>Clostridia</taxon>
        <taxon>Eubacteriales</taxon>
        <taxon>Butyricicoccaceae</taxon>
        <taxon>Butyricicoccus</taxon>
    </lineage>
</organism>
<dbReference type="Proteomes" id="UP000783588">
    <property type="component" value="Unassembled WGS sequence"/>
</dbReference>
<evidence type="ECO:0000313" key="2">
    <source>
        <dbReference type="EMBL" id="MBU5490964.1"/>
    </source>
</evidence>